<protein>
    <submittedName>
        <fullName evidence="1">Uncharacterized protein</fullName>
    </submittedName>
</protein>
<organism evidence="1 2">
    <name type="scientific">Paspalum notatum var. saurae</name>
    <dbReference type="NCBI Taxonomy" id="547442"/>
    <lineage>
        <taxon>Eukaryota</taxon>
        <taxon>Viridiplantae</taxon>
        <taxon>Streptophyta</taxon>
        <taxon>Embryophyta</taxon>
        <taxon>Tracheophyta</taxon>
        <taxon>Spermatophyta</taxon>
        <taxon>Magnoliopsida</taxon>
        <taxon>Liliopsida</taxon>
        <taxon>Poales</taxon>
        <taxon>Poaceae</taxon>
        <taxon>PACMAD clade</taxon>
        <taxon>Panicoideae</taxon>
        <taxon>Andropogonodae</taxon>
        <taxon>Paspaleae</taxon>
        <taxon>Paspalinae</taxon>
        <taxon>Paspalum</taxon>
    </lineage>
</organism>
<evidence type="ECO:0000313" key="2">
    <source>
        <dbReference type="Proteomes" id="UP001341281"/>
    </source>
</evidence>
<sequence>MLGFLCSYRSAGEGRNTCFVPTAISALRRSDHRVFRADSRHYRVVLYCDGSYSYCKSCVSGIVVWDPIADERLELPSAPLSVDSLRLGSPESGYGCGKHCLRTVHRVEKHCLRIVDSTYARPGDHGLTAVVLCTAVCDHTDCHRSPF</sequence>
<dbReference type="Proteomes" id="UP001341281">
    <property type="component" value="Chromosome 03"/>
</dbReference>
<proteinExistence type="predicted"/>
<gene>
    <name evidence="1" type="ORF">U9M48_011437</name>
</gene>
<reference evidence="1 2" key="1">
    <citation type="submission" date="2024-02" db="EMBL/GenBank/DDBJ databases">
        <title>High-quality chromosome-scale genome assembly of Pensacola bahiagrass (Paspalum notatum Flugge var. saurae).</title>
        <authorList>
            <person name="Vega J.M."/>
            <person name="Podio M."/>
            <person name="Orjuela J."/>
            <person name="Siena L.A."/>
            <person name="Pessino S.C."/>
            <person name="Combes M.C."/>
            <person name="Mariac C."/>
            <person name="Albertini E."/>
            <person name="Pupilli F."/>
            <person name="Ortiz J.P.A."/>
            <person name="Leblanc O."/>
        </authorList>
    </citation>
    <scope>NUCLEOTIDE SEQUENCE [LARGE SCALE GENOMIC DNA]</scope>
    <source>
        <strain evidence="1">R1</strain>
        <tissue evidence="1">Leaf</tissue>
    </source>
</reference>
<accession>A0AAQ3WHI9</accession>
<name>A0AAQ3WHI9_PASNO</name>
<evidence type="ECO:0000313" key="1">
    <source>
        <dbReference type="EMBL" id="WVZ61585.1"/>
    </source>
</evidence>
<dbReference type="EMBL" id="CP144747">
    <property type="protein sequence ID" value="WVZ61585.1"/>
    <property type="molecule type" value="Genomic_DNA"/>
</dbReference>
<keyword evidence="2" id="KW-1185">Reference proteome</keyword>
<dbReference type="AlphaFoldDB" id="A0AAQ3WHI9"/>